<dbReference type="EC" id="2.4.1.187" evidence="5"/>
<dbReference type="Proteomes" id="UP001491552">
    <property type="component" value="Unassembled WGS sequence"/>
</dbReference>
<dbReference type="NCBIfam" id="TIGR00696">
    <property type="entry name" value="wecG_tagA_cpsF"/>
    <property type="match status" value="1"/>
</dbReference>
<evidence type="ECO:0000256" key="1">
    <source>
        <dbReference type="ARBA" id="ARBA00022676"/>
    </source>
</evidence>
<organism evidence="6 7">
    <name type="scientific">Faecousia intestinalis</name>
    <dbReference type="NCBI Taxonomy" id="3133167"/>
    <lineage>
        <taxon>Bacteria</taxon>
        <taxon>Bacillati</taxon>
        <taxon>Bacillota</taxon>
        <taxon>Clostridia</taxon>
        <taxon>Eubacteriales</taxon>
        <taxon>Oscillospiraceae</taxon>
        <taxon>Faecousia</taxon>
    </lineage>
</organism>
<gene>
    <name evidence="6" type="ORF">WMO66_00920</name>
</gene>
<keyword evidence="2 5" id="KW-0808">Transferase</keyword>
<sequence>MKTNVLGVQYDNVTMAEALDTARALLQRPEASYCVTPNAEMAYEALHDESFRAILNEASLVLPDGAGVVLGAKILRTPLKEKVAGIDFAANLLGVLEETGGRLYLLGGKPGIAEQAAENMKKTHPKLCICGTADGYFRDEAPVIARINEARADVVFVCLGAPKQECFMHDHRAELNVRLMIGLGGSLDGFAGTVRRAPKWMIRLQLEWLYRLLREPSRIGRMMRLPKFVFAAWRARGKKG</sequence>
<comment type="caution">
    <text evidence="6">The sequence shown here is derived from an EMBL/GenBank/DDBJ whole genome shotgun (WGS) entry which is preliminary data.</text>
</comment>
<evidence type="ECO:0000256" key="5">
    <source>
        <dbReference type="HAMAP-Rule" id="MF_02070"/>
    </source>
</evidence>
<evidence type="ECO:0000256" key="2">
    <source>
        <dbReference type="ARBA" id="ARBA00022679"/>
    </source>
</evidence>
<reference evidence="6 7" key="1">
    <citation type="submission" date="2024-03" db="EMBL/GenBank/DDBJ databases">
        <title>Human intestinal bacterial collection.</title>
        <authorList>
            <person name="Pauvert C."/>
            <person name="Hitch T.C.A."/>
            <person name="Clavel T."/>
        </authorList>
    </citation>
    <scope>NUCLEOTIDE SEQUENCE [LARGE SCALE GENOMIC DNA]</scope>
    <source>
        <strain evidence="6 7">CLA-AA-H192</strain>
    </source>
</reference>
<comment type="catalytic activity">
    <reaction evidence="5">
        <text>UDP-N-acetyl-alpha-D-mannosamine + N-acetyl-alpha-D-glucosaminyl-di-trans,octa-cis-undecaprenyl diphosphate = N-acetyl-beta-D-mannosaminyl-(1-&gt;4)-N-acetyl-alpha-D-glucosaminyl di-trans,octa-cis-undecaprenyl diphosphate + UDP + H(+)</text>
        <dbReference type="Rhea" id="RHEA:16053"/>
        <dbReference type="ChEBI" id="CHEBI:15378"/>
        <dbReference type="ChEBI" id="CHEBI:58223"/>
        <dbReference type="ChEBI" id="CHEBI:62959"/>
        <dbReference type="ChEBI" id="CHEBI:68623"/>
        <dbReference type="ChEBI" id="CHEBI:132210"/>
        <dbReference type="EC" id="2.4.1.187"/>
    </reaction>
</comment>
<comment type="function">
    <text evidence="5">Catalyzes the conversion of GlcNAc-PP-undecaprenol into ManNAc-GlcNAc-PP-undecaprenol, the first committed lipid intermediate in the de novo synthesis of teichoic acid.</text>
</comment>
<accession>A0ABV1G335</accession>
<evidence type="ECO:0000313" key="6">
    <source>
        <dbReference type="EMBL" id="MEQ2509818.1"/>
    </source>
</evidence>
<dbReference type="CDD" id="cd06533">
    <property type="entry name" value="Glyco_transf_WecG_TagA"/>
    <property type="match status" value="1"/>
</dbReference>
<comment type="pathway">
    <text evidence="5">Cell wall biogenesis; teichoic acid biosynthesis.</text>
</comment>
<dbReference type="PANTHER" id="PTHR34136">
    <property type="match status" value="1"/>
</dbReference>
<dbReference type="InterPro" id="IPR004629">
    <property type="entry name" value="WecG_TagA_CpsF"/>
</dbReference>
<dbReference type="EMBL" id="JBBMFF010000067">
    <property type="protein sequence ID" value="MEQ2509818.1"/>
    <property type="molecule type" value="Genomic_DNA"/>
</dbReference>
<keyword evidence="7" id="KW-1185">Reference proteome</keyword>
<evidence type="ECO:0000313" key="7">
    <source>
        <dbReference type="Proteomes" id="UP001491552"/>
    </source>
</evidence>
<comment type="similarity">
    <text evidence="5">Belongs to the glycosyltransferase 26 family. TagA/TarA subfamily.</text>
</comment>
<keyword evidence="4 5" id="KW-0961">Cell wall biogenesis/degradation</keyword>
<evidence type="ECO:0000256" key="3">
    <source>
        <dbReference type="ARBA" id="ARBA00022944"/>
    </source>
</evidence>
<keyword evidence="1 5" id="KW-0328">Glycosyltransferase</keyword>
<proteinExistence type="inferred from homology"/>
<evidence type="ECO:0000256" key="4">
    <source>
        <dbReference type="ARBA" id="ARBA00023316"/>
    </source>
</evidence>
<dbReference type="HAMAP" id="MF_02070">
    <property type="entry name" value="TagA_TarA"/>
    <property type="match status" value="1"/>
</dbReference>
<protein>
    <recommendedName>
        <fullName evidence="5">N-acetylglucosaminyldiphosphoundecaprenol N-acetyl-beta-D-mannosaminyltransferase</fullName>
        <ecNumber evidence="5">2.4.1.187</ecNumber>
    </recommendedName>
    <alternativeName>
        <fullName evidence="5">N-acetylmannosaminyltransferase</fullName>
    </alternativeName>
    <alternativeName>
        <fullName evidence="5">UDP-N-acetylmannosamine transferase</fullName>
    </alternativeName>
    <alternativeName>
        <fullName evidence="5">UDP-N-acetylmannosamine:N-acetylglucosaminyl pyrophosphorylundecaprenol N-acetylmannosaminyltransferase</fullName>
    </alternativeName>
</protein>
<keyword evidence="3 5" id="KW-0777">Teichoic acid biosynthesis</keyword>
<dbReference type="PANTHER" id="PTHR34136:SF1">
    <property type="entry name" value="UDP-N-ACETYL-D-MANNOSAMINURONIC ACID TRANSFERASE"/>
    <property type="match status" value="1"/>
</dbReference>
<dbReference type="InterPro" id="IPR034714">
    <property type="entry name" value="TagA_TarA"/>
</dbReference>
<dbReference type="RefSeq" id="WP_349134528.1">
    <property type="nucleotide sequence ID" value="NZ_JBBMFF010000067.1"/>
</dbReference>
<dbReference type="Pfam" id="PF03808">
    <property type="entry name" value="Glyco_tran_WecG"/>
    <property type="match status" value="1"/>
</dbReference>
<name>A0ABV1G335_9FIRM</name>